<protein>
    <submittedName>
        <fullName evidence="2">Uncharacterized protein</fullName>
    </submittedName>
</protein>
<accession>A0A7J7KHQ0</accession>
<comment type="caution">
    <text evidence="2">The sequence shown here is derived from an EMBL/GenBank/DDBJ whole genome shotgun (WGS) entry which is preliminary data.</text>
</comment>
<evidence type="ECO:0000256" key="1">
    <source>
        <dbReference type="SAM" id="Phobius"/>
    </source>
</evidence>
<keyword evidence="3" id="KW-1185">Reference proteome</keyword>
<keyword evidence="1" id="KW-0812">Transmembrane</keyword>
<dbReference type="Proteomes" id="UP000593567">
    <property type="component" value="Unassembled WGS sequence"/>
</dbReference>
<keyword evidence="1" id="KW-1133">Transmembrane helix</keyword>
<name>A0A7J7KHQ0_BUGNE</name>
<dbReference type="EMBL" id="VXIV02000523">
    <property type="protein sequence ID" value="KAF6037763.1"/>
    <property type="molecule type" value="Genomic_DNA"/>
</dbReference>
<reference evidence="2" key="1">
    <citation type="submission" date="2020-06" db="EMBL/GenBank/DDBJ databases">
        <title>Draft genome of Bugula neritina, a colonial animal packing powerful symbionts and potential medicines.</title>
        <authorList>
            <person name="Rayko M."/>
        </authorList>
    </citation>
    <scope>NUCLEOTIDE SEQUENCE [LARGE SCALE GENOMIC DNA]</scope>
    <source>
        <strain evidence="2">Kwan_BN1</strain>
    </source>
</reference>
<organism evidence="2 3">
    <name type="scientific">Bugula neritina</name>
    <name type="common">Brown bryozoan</name>
    <name type="synonym">Sertularia neritina</name>
    <dbReference type="NCBI Taxonomy" id="10212"/>
    <lineage>
        <taxon>Eukaryota</taxon>
        <taxon>Metazoa</taxon>
        <taxon>Spiralia</taxon>
        <taxon>Lophotrochozoa</taxon>
        <taxon>Bryozoa</taxon>
        <taxon>Gymnolaemata</taxon>
        <taxon>Cheilostomatida</taxon>
        <taxon>Flustrina</taxon>
        <taxon>Buguloidea</taxon>
        <taxon>Bugulidae</taxon>
        <taxon>Bugula</taxon>
    </lineage>
</organism>
<gene>
    <name evidence="2" type="ORF">EB796_003935</name>
</gene>
<proteinExistence type="predicted"/>
<feature type="transmembrane region" description="Helical" evidence="1">
    <location>
        <begin position="67"/>
        <end position="85"/>
    </location>
</feature>
<dbReference type="AlphaFoldDB" id="A0A7J7KHQ0"/>
<keyword evidence="1" id="KW-0472">Membrane</keyword>
<sequence>MMTEVENFPLQNKDPIFNEQDANVAEDELDVARKVVHNRNTLINKVSTRRDNAKNDWSFSELKKKPIAIILVALFLSMNVINIVMSGNGSFSGKMFSTNYTLDRMFNNCTKHFEMTDNLKLAVCNTKVHGDFITIQYFFLNGNMSQSDASSPSKLLTVLTKHILENNYYGM</sequence>
<evidence type="ECO:0000313" key="3">
    <source>
        <dbReference type="Proteomes" id="UP000593567"/>
    </source>
</evidence>
<evidence type="ECO:0000313" key="2">
    <source>
        <dbReference type="EMBL" id="KAF6037763.1"/>
    </source>
</evidence>